<keyword evidence="1" id="KW-0812">Transmembrane</keyword>
<evidence type="ECO:0000313" key="3">
    <source>
        <dbReference type="Proteomes" id="UP000327468"/>
    </source>
</evidence>
<keyword evidence="1" id="KW-1133">Transmembrane helix</keyword>
<dbReference type="Proteomes" id="UP000327468">
    <property type="component" value="Chromosome 13"/>
</dbReference>
<dbReference type="EMBL" id="VFJC01000014">
    <property type="protein sequence ID" value="KAB5553656.1"/>
    <property type="molecule type" value="Genomic_DNA"/>
</dbReference>
<dbReference type="AlphaFoldDB" id="A0A5N5MHE0"/>
<name>A0A5N5MHE0_PANHP</name>
<keyword evidence="3" id="KW-1185">Reference proteome</keyword>
<organism evidence="2 3">
    <name type="scientific">Pangasianodon hypophthalmus</name>
    <name type="common">Striped catfish</name>
    <name type="synonym">Helicophagus hypophthalmus</name>
    <dbReference type="NCBI Taxonomy" id="310915"/>
    <lineage>
        <taxon>Eukaryota</taxon>
        <taxon>Metazoa</taxon>
        <taxon>Chordata</taxon>
        <taxon>Craniata</taxon>
        <taxon>Vertebrata</taxon>
        <taxon>Euteleostomi</taxon>
        <taxon>Actinopterygii</taxon>
        <taxon>Neopterygii</taxon>
        <taxon>Teleostei</taxon>
        <taxon>Ostariophysi</taxon>
        <taxon>Siluriformes</taxon>
        <taxon>Pangasiidae</taxon>
        <taxon>Pangasianodon</taxon>
    </lineage>
</organism>
<sequence>MQPISAPLCPPVQSELTAATNGHFSPAYHDVTLTAVTQEPSAVFVLLLFGSLRIFGSVRRLQRIRGLR</sequence>
<protein>
    <submittedName>
        <fullName evidence="2">Uncharacterized protein</fullName>
    </submittedName>
</protein>
<reference evidence="2 3" key="1">
    <citation type="submission" date="2019-06" db="EMBL/GenBank/DDBJ databases">
        <title>A chromosome-scale genome assembly of the striped catfish, Pangasianodon hypophthalmus.</title>
        <authorList>
            <person name="Wen M."/>
            <person name="Zahm M."/>
            <person name="Roques C."/>
            <person name="Cabau C."/>
            <person name="Klopp C."/>
            <person name="Donnadieu C."/>
            <person name="Jouanno E."/>
            <person name="Avarre J.-C."/>
            <person name="Campet M."/>
            <person name="Ha T.T.T."/>
            <person name="Dugue R."/>
            <person name="Lampietro C."/>
            <person name="Louis A."/>
            <person name="Herpin A."/>
            <person name="Echchiki A."/>
            <person name="Berthelot C."/>
            <person name="Parey E."/>
            <person name="Roest-Crollius H."/>
            <person name="Braasch I."/>
            <person name="Postlethwait J."/>
            <person name="Bobe J."/>
            <person name="Montfort J."/>
            <person name="Bouchez O."/>
            <person name="Begum T."/>
            <person name="Schartl M."/>
            <person name="Guiguen Y."/>
        </authorList>
    </citation>
    <scope>NUCLEOTIDE SEQUENCE [LARGE SCALE GENOMIC DNA]</scope>
    <source>
        <strain evidence="2 3">Indonesia</strain>
        <tissue evidence="2">Blood</tissue>
    </source>
</reference>
<comment type="caution">
    <text evidence="2">The sequence shown here is derived from an EMBL/GenBank/DDBJ whole genome shotgun (WGS) entry which is preliminary data.</text>
</comment>
<accession>A0A5N5MHE0</accession>
<proteinExistence type="predicted"/>
<keyword evidence="1" id="KW-0472">Membrane</keyword>
<gene>
    <name evidence="2" type="ORF">PHYPO_G00041110</name>
</gene>
<evidence type="ECO:0000313" key="2">
    <source>
        <dbReference type="EMBL" id="KAB5553656.1"/>
    </source>
</evidence>
<evidence type="ECO:0000256" key="1">
    <source>
        <dbReference type="SAM" id="Phobius"/>
    </source>
</evidence>
<feature type="transmembrane region" description="Helical" evidence="1">
    <location>
        <begin position="41"/>
        <end position="58"/>
    </location>
</feature>